<dbReference type="GO" id="GO:0006906">
    <property type="term" value="P:vesicle fusion"/>
    <property type="evidence" value="ECO:0007669"/>
    <property type="project" value="TreeGrafter"/>
</dbReference>
<evidence type="ECO:0000313" key="4">
    <source>
        <dbReference type="EMBL" id="OAA33934.1"/>
    </source>
</evidence>
<feature type="domain" description="T-SNARE coiled-coil homology" evidence="3">
    <location>
        <begin position="173"/>
        <end position="235"/>
    </location>
</feature>
<dbReference type="SUPFAM" id="SSF47661">
    <property type="entry name" value="t-snare proteins"/>
    <property type="match status" value="1"/>
</dbReference>
<proteinExistence type="inferred from homology"/>
<dbReference type="GO" id="GO:0031201">
    <property type="term" value="C:SNARE complex"/>
    <property type="evidence" value="ECO:0007669"/>
    <property type="project" value="TreeGrafter"/>
</dbReference>
<dbReference type="PANTHER" id="PTHR19957:SF380">
    <property type="entry name" value="SYNTAXIN FAMILY PROTEIN"/>
    <property type="match status" value="1"/>
</dbReference>
<dbReference type="Gene3D" id="1.20.58.70">
    <property type="match status" value="1"/>
</dbReference>
<dbReference type="GO" id="GO:0005484">
    <property type="term" value="F:SNAP receptor activity"/>
    <property type="evidence" value="ECO:0007669"/>
    <property type="project" value="TreeGrafter"/>
</dbReference>
<keyword evidence="2" id="KW-0472">Membrane</keyword>
<evidence type="ECO:0000313" key="5">
    <source>
        <dbReference type="Proteomes" id="UP000076863"/>
    </source>
</evidence>
<keyword evidence="2" id="KW-1133">Transmembrane helix</keyword>
<organism evidence="4 5">
    <name type="scientific">Beauveria brongniartii RCEF 3172</name>
    <dbReference type="NCBI Taxonomy" id="1081107"/>
    <lineage>
        <taxon>Eukaryota</taxon>
        <taxon>Fungi</taxon>
        <taxon>Dikarya</taxon>
        <taxon>Ascomycota</taxon>
        <taxon>Pezizomycotina</taxon>
        <taxon>Sordariomycetes</taxon>
        <taxon>Hypocreomycetidae</taxon>
        <taxon>Hypocreales</taxon>
        <taxon>Cordycipitaceae</taxon>
        <taxon>Beauveria</taxon>
        <taxon>Beauveria brongniartii</taxon>
    </lineage>
</organism>
<dbReference type="GO" id="GO:0012505">
    <property type="term" value="C:endomembrane system"/>
    <property type="evidence" value="ECO:0007669"/>
    <property type="project" value="TreeGrafter"/>
</dbReference>
<keyword evidence="2" id="KW-0812">Transmembrane</keyword>
<dbReference type="OrthoDB" id="10255013at2759"/>
<gene>
    <name evidence="4" type="ORF">BBO_09392</name>
</gene>
<dbReference type="AlphaFoldDB" id="A0A166VQY2"/>
<dbReference type="GO" id="GO:0048278">
    <property type="term" value="P:vesicle docking"/>
    <property type="evidence" value="ECO:0007669"/>
    <property type="project" value="TreeGrafter"/>
</dbReference>
<dbReference type="GO" id="GO:0005886">
    <property type="term" value="C:plasma membrane"/>
    <property type="evidence" value="ECO:0007669"/>
    <property type="project" value="TreeGrafter"/>
</dbReference>
<dbReference type="PROSITE" id="PS50192">
    <property type="entry name" value="T_SNARE"/>
    <property type="match status" value="1"/>
</dbReference>
<accession>A0A166VQY2</accession>
<dbReference type="InterPro" id="IPR010989">
    <property type="entry name" value="SNARE"/>
</dbReference>
<dbReference type="EMBL" id="AZHA01000078">
    <property type="protein sequence ID" value="OAA33934.1"/>
    <property type="molecule type" value="Genomic_DNA"/>
</dbReference>
<evidence type="ECO:0000256" key="2">
    <source>
        <dbReference type="SAM" id="Phobius"/>
    </source>
</evidence>
<keyword evidence="5" id="KW-1185">Reference proteome</keyword>
<dbReference type="CDD" id="cd15849">
    <property type="entry name" value="SNARE_Sso1"/>
    <property type="match status" value="1"/>
</dbReference>
<dbReference type="GO" id="GO:0006886">
    <property type="term" value="P:intracellular protein transport"/>
    <property type="evidence" value="ECO:0007669"/>
    <property type="project" value="TreeGrafter"/>
</dbReference>
<evidence type="ECO:0000259" key="3">
    <source>
        <dbReference type="PROSITE" id="PS50192"/>
    </source>
</evidence>
<dbReference type="GO" id="GO:0000149">
    <property type="term" value="F:SNARE binding"/>
    <property type="evidence" value="ECO:0007669"/>
    <property type="project" value="TreeGrafter"/>
</dbReference>
<dbReference type="Proteomes" id="UP000076863">
    <property type="component" value="Unassembled WGS sequence"/>
</dbReference>
<reference evidence="4 5" key="1">
    <citation type="journal article" date="2016" name="Genome Biol. Evol.">
        <title>Divergent and convergent evolution of fungal pathogenicity.</title>
        <authorList>
            <person name="Shang Y."/>
            <person name="Xiao G."/>
            <person name="Zheng P."/>
            <person name="Cen K."/>
            <person name="Zhan S."/>
            <person name="Wang C."/>
        </authorList>
    </citation>
    <scope>NUCLEOTIDE SEQUENCE [LARGE SCALE GENOMIC DNA]</scope>
    <source>
        <strain evidence="4 5">RCEF 3172</strain>
    </source>
</reference>
<sequence>MTTLTPDYTPRSNTSKALLDQCGDVNAEIDGIEPSLEQLLILQHRALNDADNSSSSATNQQLDALSSETLVLYRELIKRVCTIKSNPEANDPKYKPQVDRVDRRLKQAIQKYQQVESGFRKRTQDQMARQYRIVRADASEQEVRAVVEDTSNNQVFSQALMQSDRQGRARTALSAVQDRHSALVKIEQQIVELSQLFQDMDTLVVQQEDSVTQIEEDGEKVAENIDKGTEEICAAVDTARKTRRRKWICLWIFVAIIVVISIVVLAYVLISRTAREKSTHR</sequence>
<comment type="caution">
    <text evidence="4">The sequence shown here is derived from an EMBL/GenBank/DDBJ whole genome shotgun (WGS) entry which is preliminary data.</text>
</comment>
<dbReference type="InterPro" id="IPR045242">
    <property type="entry name" value="Syntaxin"/>
</dbReference>
<name>A0A166VQY2_9HYPO</name>
<protein>
    <submittedName>
        <fullName evidence="4">Syntaxin</fullName>
    </submittedName>
</protein>
<feature type="transmembrane region" description="Helical" evidence="2">
    <location>
        <begin position="248"/>
        <end position="270"/>
    </location>
</feature>
<comment type="similarity">
    <text evidence="1">Belongs to the syntaxin family.</text>
</comment>
<dbReference type="PANTHER" id="PTHR19957">
    <property type="entry name" value="SYNTAXIN"/>
    <property type="match status" value="1"/>
</dbReference>
<dbReference type="Pfam" id="PF05739">
    <property type="entry name" value="SNARE"/>
    <property type="match status" value="1"/>
</dbReference>
<evidence type="ECO:0000256" key="1">
    <source>
        <dbReference type="ARBA" id="ARBA00009063"/>
    </source>
</evidence>
<dbReference type="InterPro" id="IPR000727">
    <property type="entry name" value="T_SNARE_dom"/>
</dbReference>
<dbReference type="SMART" id="SM00397">
    <property type="entry name" value="t_SNARE"/>
    <property type="match status" value="1"/>
</dbReference>
<dbReference type="GO" id="GO:0006887">
    <property type="term" value="P:exocytosis"/>
    <property type="evidence" value="ECO:0007669"/>
    <property type="project" value="TreeGrafter"/>
</dbReference>